<dbReference type="GO" id="GO:0004365">
    <property type="term" value="F:glyceraldehyde-3-phosphate dehydrogenase (NAD+) (phosphorylating) activity"/>
    <property type="evidence" value="ECO:0007669"/>
    <property type="project" value="UniProtKB-EC"/>
</dbReference>
<dbReference type="PANTHER" id="PTHR10836:SF111">
    <property type="entry name" value="GLYCERALDEHYDE-3-PHOSPHATE DEHYDROGENASE"/>
    <property type="match status" value="1"/>
</dbReference>
<dbReference type="SUPFAM" id="SSF55347">
    <property type="entry name" value="Glyceraldehyde-3-phosphate dehydrogenase-like, C-terminal domain"/>
    <property type="match status" value="1"/>
</dbReference>
<evidence type="ECO:0000256" key="2">
    <source>
        <dbReference type="ARBA" id="ARBA00007406"/>
    </source>
</evidence>
<evidence type="ECO:0000256" key="5">
    <source>
        <dbReference type="ARBA" id="ARBA00023002"/>
    </source>
</evidence>
<dbReference type="Proteomes" id="UP001488838">
    <property type="component" value="Unassembled WGS sequence"/>
</dbReference>
<evidence type="ECO:0000256" key="6">
    <source>
        <dbReference type="ARBA" id="ARBA00023027"/>
    </source>
</evidence>
<accession>A0AAW0HV64</accession>
<keyword evidence="6" id="KW-0520">NAD</keyword>
<dbReference type="GO" id="GO:0005829">
    <property type="term" value="C:cytosol"/>
    <property type="evidence" value="ECO:0007669"/>
    <property type="project" value="TreeGrafter"/>
</dbReference>
<keyword evidence="5" id="KW-0560">Oxidoreductase</keyword>
<evidence type="ECO:0000256" key="4">
    <source>
        <dbReference type="ARBA" id="ARBA00022490"/>
    </source>
</evidence>
<feature type="domain" description="Glyceraldehyde 3-phosphate dehydrogenase NAD(P) binding" evidence="9">
    <location>
        <begin position="1"/>
        <end position="52"/>
    </location>
</feature>
<evidence type="ECO:0000256" key="1">
    <source>
        <dbReference type="ARBA" id="ARBA00004869"/>
    </source>
</evidence>
<evidence type="ECO:0000256" key="3">
    <source>
        <dbReference type="ARBA" id="ARBA00013119"/>
    </source>
</evidence>
<evidence type="ECO:0000259" key="9">
    <source>
        <dbReference type="Pfam" id="PF00044"/>
    </source>
</evidence>
<organism evidence="10 11">
    <name type="scientific">Myodes glareolus</name>
    <name type="common">Bank vole</name>
    <name type="synonym">Clethrionomys glareolus</name>
    <dbReference type="NCBI Taxonomy" id="447135"/>
    <lineage>
        <taxon>Eukaryota</taxon>
        <taxon>Metazoa</taxon>
        <taxon>Chordata</taxon>
        <taxon>Craniata</taxon>
        <taxon>Vertebrata</taxon>
        <taxon>Euteleostomi</taxon>
        <taxon>Mammalia</taxon>
        <taxon>Eutheria</taxon>
        <taxon>Euarchontoglires</taxon>
        <taxon>Glires</taxon>
        <taxon>Rodentia</taxon>
        <taxon>Myomorpha</taxon>
        <taxon>Muroidea</taxon>
        <taxon>Cricetidae</taxon>
        <taxon>Arvicolinae</taxon>
        <taxon>Myodes</taxon>
    </lineage>
</organism>
<dbReference type="SUPFAM" id="SSF51735">
    <property type="entry name" value="NAD(P)-binding Rossmann-fold domains"/>
    <property type="match status" value="1"/>
</dbReference>
<sequence>MVYMFQHDSTHSKFPGIITTEKKKFAINRKTISIFQGQDPAHIKWGDAGAKVQWGQLMSSPPGRGLGPLEEWRRRSSSLTLLLLLPCFDTHSFIFDAEAGIALNDNFVKFIFWYDNEFSYNCRVVELMIHMTSKE</sequence>
<dbReference type="Gene3D" id="3.40.50.720">
    <property type="entry name" value="NAD(P)-binding Rossmann-like Domain"/>
    <property type="match status" value="2"/>
</dbReference>
<dbReference type="EC" id="1.2.1.12" evidence="3"/>
<dbReference type="PANTHER" id="PTHR10836">
    <property type="entry name" value="GLYCERALDEHYDE 3-PHOSPHATE DEHYDROGENASE"/>
    <property type="match status" value="1"/>
</dbReference>
<protein>
    <recommendedName>
        <fullName evidence="3">glyceraldehyde-3-phosphate dehydrogenase (phosphorylating)</fullName>
        <ecNumber evidence="3">1.2.1.12</ecNumber>
    </recommendedName>
</protein>
<comment type="pathway">
    <text evidence="1">Carbohydrate degradation; glycolysis; pyruvate from D-glyceraldehyde 3-phosphate: step 1/5.</text>
</comment>
<dbReference type="EMBL" id="JBBHLL010000320">
    <property type="protein sequence ID" value="KAK7805973.1"/>
    <property type="molecule type" value="Genomic_DNA"/>
</dbReference>
<comment type="caution">
    <text evidence="10">The sequence shown here is derived from an EMBL/GenBank/DDBJ whole genome shotgun (WGS) entry which is preliminary data.</text>
</comment>
<comment type="similarity">
    <text evidence="2">Belongs to the glyceraldehyde-3-phosphate dehydrogenase family.</text>
</comment>
<proteinExistence type="inferred from homology"/>
<evidence type="ECO:0000256" key="7">
    <source>
        <dbReference type="ARBA" id="ARBA00023152"/>
    </source>
</evidence>
<dbReference type="Pfam" id="PF00044">
    <property type="entry name" value="Gp_dh_N"/>
    <property type="match status" value="1"/>
</dbReference>
<dbReference type="InterPro" id="IPR020831">
    <property type="entry name" value="GlycerAld/Erythrose_P_DH"/>
</dbReference>
<evidence type="ECO:0000313" key="11">
    <source>
        <dbReference type="Proteomes" id="UP001488838"/>
    </source>
</evidence>
<reference evidence="10 11" key="1">
    <citation type="journal article" date="2023" name="bioRxiv">
        <title>Conserved and derived expression patterns and positive selection on dental genes reveal complex evolutionary context of ever-growing rodent molars.</title>
        <authorList>
            <person name="Calamari Z.T."/>
            <person name="Song A."/>
            <person name="Cohen E."/>
            <person name="Akter M."/>
            <person name="Roy R.D."/>
            <person name="Hallikas O."/>
            <person name="Christensen M.M."/>
            <person name="Li P."/>
            <person name="Marangoni P."/>
            <person name="Jernvall J."/>
            <person name="Klein O.D."/>
        </authorList>
    </citation>
    <scope>NUCLEOTIDE SEQUENCE [LARGE SCALE GENOMIC DNA]</scope>
    <source>
        <strain evidence="10">V071</strain>
    </source>
</reference>
<evidence type="ECO:0000256" key="8">
    <source>
        <dbReference type="ARBA" id="ARBA00047698"/>
    </source>
</evidence>
<evidence type="ECO:0000313" key="10">
    <source>
        <dbReference type="EMBL" id="KAK7805973.1"/>
    </source>
</evidence>
<dbReference type="GO" id="GO:0006096">
    <property type="term" value="P:glycolytic process"/>
    <property type="evidence" value="ECO:0007669"/>
    <property type="project" value="UniProtKB-KW"/>
</dbReference>
<dbReference type="InterPro" id="IPR036291">
    <property type="entry name" value="NAD(P)-bd_dom_sf"/>
</dbReference>
<dbReference type="GO" id="GO:0051287">
    <property type="term" value="F:NAD binding"/>
    <property type="evidence" value="ECO:0007669"/>
    <property type="project" value="InterPro"/>
</dbReference>
<keyword evidence="11" id="KW-1185">Reference proteome</keyword>
<gene>
    <name evidence="10" type="ORF">U0070_011728</name>
</gene>
<dbReference type="Gene3D" id="3.30.360.10">
    <property type="entry name" value="Dihydrodipicolinate Reductase, domain 2"/>
    <property type="match status" value="1"/>
</dbReference>
<keyword evidence="7" id="KW-0324">Glycolysis</keyword>
<dbReference type="InterPro" id="IPR020828">
    <property type="entry name" value="GlycerAld_3-P_DH_NAD(P)-bd"/>
</dbReference>
<dbReference type="AlphaFoldDB" id="A0AAW0HV64"/>
<comment type="catalytic activity">
    <reaction evidence="8">
        <text>D-glyceraldehyde 3-phosphate + phosphate + NAD(+) = (2R)-3-phospho-glyceroyl phosphate + NADH + H(+)</text>
        <dbReference type="Rhea" id="RHEA:10300"/>
        <dbReference type="ChEBI" id="CHEBI:15378"/>
        <dbReference type="ChEBI" id="CHEBI:43474"/>
        <dbReference type="ChEBI" id="CHEBI:57540"/>
        <dbReference type="ChEBI" id="CHEBI:57604"/>
        <dbReference type="ChEBI" id="CHEBI:57945"/>
        <dbReference type="ChEBI" id="CHEBI:59776"/>
        <dbReference type="EC" id="1.2.1.12"/>
    </reaction>
</comment>
<keyword evidence="4" id="KW-0963">Cytoplasm</keyword>
<name>A0AAW0HV64_MYOGA</name>